<proteinExistence type="predicted"/>
<evidence type="ECO:0000313" key="2">
    <source>
        <dbReference type="EMBL" id="MFB9261357.1"/>
    </source>
</evidence>
<dbReference type="Pfam" id="PF09348">
    <property type="entry name" value="DUF1990"/>
    <property type="match status" value="1"/>
</dbReference>
<dbReference type="EMBL" id="JBHMDY010000031">
    <property type="protein sequence ID" value="MFB9261357.1"/>
    <property type="molecule type" value="Genomic_DNA"/>
</dbReference>
<name>A0ABV5JUD2_9ACTN</name>
<feature type="domain" description="DUF1990" evidence="1">
    <location>
        <begin position="37"/>
        <end position="156"/>
    </location>
</feature>
<comment type="caution">
    <text evidence="2">The sequence shown here is derived from an EMBL/GenBank/DDBJ whole genome shotgun (WGS) entry which is preliminary data.</text>
</comment>
<dbReference type="Proteomes" id="UP001589700">
    <property type="component" value="Unassembled WGS sequence"/>
</dbReference>
<accession>A0ABV5JUD2</accession>
<sequence>MEPTSGTARGHDRRLTQLRGRALGYQRSTLSAPGRCRAPEGWAESVQTADLGDGVELFDTAADDLLGLTAHTRAGIRIVEADPDVPEDIDILDGPMRGPCRLVDRVDESLRQGLVLGTLEGNLAVAEHRCHVDLDPDTGAVTATIRTTWRPRSAYLLPGAARREERAFQRLGEKLVRALGGR</sequence>
<protein>
    <submittedName>
        <fullName evidence="2">DUF1990 family protein</fullName>
    </submittedName>
</protein>
<evidence type="ECO:0000259" key="1">
    <source>
        <dbReference type="Pfam" id="PF09348"/>
    </source>
</evidence>
<keyword evidence="3" id="KW-1185">Reference proteome</keyword>
<organism evidence="2 3">
    <name type="scientific">Dietzia aerolata</name>
    <dbReference type="NCBI Taxonomy" id="595984"/>
    <lineage>
        <taxon>Bacteria</taxon>
        <taxon>Bacillati</taxon>
        <taxon>Actinomycetota</taxon>
        <taxon>Actinomycetes</taxon>
        <taxon>Mycobacteriales</taxon>
        <taxon>Dietziaceae</taxon>
        <taxon>Dietzia</taxon>
    </lineage>
</organism>
<dbReference type="InterPro" id="IPR018960">
    <property type="entry name" value="DUF1990"/>
</dbReference>
<gene>
    <name evidence="2" type="ORF">ACFFVD_16350</name>
</gene>
<evidence type="ECO:0000313" key="3">
    <source>
        <dbReference type="Proteomes" id="UP001589700"/>
    </source>
</evidence>
<reference evidence="2 3" key="1">
    <citation type="submission" date="2024-09" db="EMBL/GenBank/DDBJ databases">
        <authorList>
            <person name="Sun Q."/>
            <person name="Mori K."/>
        </authorList>
    </citation>
    <scope>NUCLEOTIDE SEQUENCE [LARGE SCALE GENOMIC DNA]</scope>
    <source>
        <strain evidence="2 3">CCM 7659</strain>
    </source>
</reference>
<dbReference type="RefSeq" id="WP_182631066.1">
    <property type="nucleotide sequence ID" value="NZ_JAALDM010000026.1"/>
</dbReference>